<evidence type="ECO:0000313" key="11">
    <source>
        <dbReference type="Proteomes" id="UP000002059"/>
    </source>
</evidence>
<feature type="transmembrane region" description="Helical" evidence="8">
    <location>
        <begin position="1839"/>
        <end position="1858"/>
    </location>
</feature>
<evidence type="ECO:0000256" key="5">
    <source>
        <dbReference type="ARBA" id="ARBA00022989"/>
    </source>
</evidence>
<feature type="transmembrane region" description="Helical" evidence="8">
    <location>
        <begin position="1658"/>
        <end position="1676"/>
    </location>
</feature>
<evidence type="ECO:0000259" key="9">
    <source>
        <dbReference type="Pfam" id="PF12234"/>
    </source>
</evidence>
<evidence type="ECO:0000256" key="8">
    <source>
        <dbReference type="SAM" id="Phobius"/>
    </source>
</evidence>
<feature type="region of interest" description="Disordered" evidence="7">
    <location>
        <begin position="1598"/>
        <end position="1635"/>
    </location>
</feature>
<dbReference type="OMA" id="WEFLKPS"/>
<dbReference type="InterPro" id="IPR001680">
    <property type="entry name" value="WD40_rpt"/>
</dbReference>
<organism evidence="10 11">
    <name type="scientific">Paracoccidioides lutzii (strain ATCC MYA-826 / Pb01)</name>
    <name type="common">Paracoccidioides brasiliensis</name>
    <dbReference type="NCBI Taxonomy" id="502779"/>
    <lineage>
        <taxon>Eukaryota</taxon>
        <taxon>Fungi</taxon>
        <taxon>Dikarya</taxon>
        <taxon>Ascomycota</taxon>
        <taxon>Pezizomycotina</taxon>
        <taxon>Eurotiomycetes</taxon>
        <taxon>Eurotiomycetidae</taxon>
        <taxon>Onygenales</taxon>
        <taxon>Ajellomycetaceae</taxon>
        <taxon>Paracoccidioides</taxon>
    </lineage>
</organism>
<feature type="domain" description="RAVE complex protein Rav1 C-terminal" evidence="9">
    <location>
        <begin position="607"/>
        <end position="1247"/>
    </location>
</feature>
<feature type="region of interest" description="Disordered" evidence="7">
    <location>
        <begin position="1359"/>
        <end position="1432"/>
    </location>
</feature>
<dbReference type="EMBL" id="KN294013">
    <property type="protein sequence ID" value="EEH36690.2"/>
    <property type="molecule type" value="Genomic_DNA"/>
</dbReference>
<dbReference type="InterPro" id="IPR052208">
    <property type="entry name" value="DmX-like/RAVE_component"/>
</dbReference>
<dbReference type="Pfam" id="PF12234">
    <property type="entry name" value="Rav1p_C"/>
    <property type="match status" value="1"/>
</dbReference>
<evidence type="ECO:0000256" key="6">
    <source>
        <dbReference type="ARBA" id="ARBA00023136"/>
    </source>
</evidence>
<dbReference type="PANTHER" id="PTHR13950:SF9">
    <property type="entry name" value="RABCONNECTIN-3A"/>
    <property type="match status" value="1"/>
</dbReference>
<dbReference type="Gene3D" id="2.130.10.10">
    <property type="entry name" value="YVTN repeat-like/Quinoprotein amine dehydrogenase"/>
    <property type="match status" value="2"/>
</dbReference>
<feature type="transmembrane region" description="Helical" evidence="8">
    <location>
        <begin position="1550"/>
        <end position="1568"/>
    </location>
</feature>
<dbReference type="eggNOG" id="KOG1064">
    <property type="taxonomic scope" value="Eukaryota"/>
</dbReference>
<feature type="transmembrane region" description="Helical" evidence="8">
    <location>
        <begin position="2012"/>
        <end position="2033"/>
    </location>
</feature>
<sequence length="2204" mass="244678">MRAVLPGRPPAKLQTLSTALWENVRIISYISGNALVILTGAHKLQQTIYLDDAEQLEAIVIDEASGRIAVAGGPDISVFNPYLVGDDTWKWSLCHTFRAPDDDGRVNVLSWGAANELLAGNSRLALWNLTDEPQIIWTRDIANPVKFAQFSHDASLIASTGQYDRLVKIWKRLSFNTHDVRFEISYLPHPDTVTGMHWRRPQHPEQTMDNILYTICADNKIRVWSAMDRTGSMSALQLWTEIDMVDAIQPRQPDNSEFGKRRYGFIIDGRDFSVATEHAVQSGATQQGDNPALEHLVEVATKSPEVCIVMDGRGHMSAWGLENVGCKARPSQNMFNITHVEGLNISFASGIQPSDDYAQFYAFAGGESEDSFTILVHYFDGRIEWFDSRVEVLFDPSQRKRRLTSRAVWSGHAGPVKKIVRNVSGKVLVSRTDDNKATVWRQRASSSGSVLVRQSALYSDLHIHRTCLIGDGKFLINLHHKSISLWDTRSLYAERVATCDFRLASKPLCVLLLPTTEENSSTVYVAAIAADMTGVAWEIGLPEEHVIVNGANGFHSPKMREFCTFNLGIDEDVAYILPIDPAGSSMMISGFLDLFATDIALSYTNSGTVRTWTAKVDKEYEKIDWLLTSTVETGIGNPSLASGASMRKAAIVDQNRTRLTIWDTTGSQLEFEESFSHQDIIKDLDWASTPHTQSILAVGFPHKVVLMSQLRYDYLDAGPSWTQIREICIRDLTPHPIGDSCWLGNGNLVVGSGNQLFVYDKHIELSNWLVTNLRLPARQTYVDLFDAVSRLNGTLPVFHPQFLSQCILSGKTNLVHLILTSLYRKLKFYTEGDELDAFLDIPLEDIYRNDDILTKVNWKEMNSHYADFTTDDEASVVDETLARSLNENLMRVALPQLTSTEQFRVVDIIECVATVDKYRRSMDDNAARYILFFRQHMLRKSQGLPEQPSISWREIVWALHSDSHEILADLVSRQYHSKMLWEHARESGLFMWITDLNALRTQLEVIARNEYTKTDEKNPIDCSLYYLALRKKNVLQGLWRMANWNREQSATQRLLCNNFNEPRWRTAALKNAYALLGKRRFEYAAAFFLLADHLRDAVYVCMNQLQDVQLAVTISRAYEGDDGPVLKEILEKILVNATSEGNRWMATWGFWLLNRRDMAVRALISPIETLIASSLSSPTHPGTIALQAKSYLSNDPALVILYKQLRDKTMQTLTGAMKIPARDEWEFVMRNARLYDRMGCDLLALNLVREWEFLKPSPLPRKNQPTPLSFATPDLRKLLKRRSSLVVADMPLSSGLQEELKSQISPKNGKHRSPSMFEEPDSNSLLDIYPYLIILCHKRDLKLSRSPLGLSPSINYTKHHDMAVTGPSPSNHSDSVRQSRSSGSGSSRCITETHFGHDGIDDSVSYFHPDNENMDDNSRTEEQQRPRTSPQSFTARSLFMGLAIGTLITFSNTYFGLQTGWISGMAMPSALIGFAVFKSMSRHLSFPFTPIENVLIQTVAGAVGTMPLGCGFVGVIPAMEFLLREGPDGKNGGDDGQGEGGPLKLSFWKLVVWSLGVCLFGVVFAVPLRRDVIVREKLKFPSGTATALVIRVLHGGGKTEENGKGTEADAERERRRSRSAHEQESLSRNDGEDTSHSISNFALAERDRRKDWKEKIKLLTYAFGISAVYTLISYFIPHLRDLPILGSPLATHWLWTLNPSPAYIGQGIIMGPSTSLHMLIGAILGWGLLSPLAKHRGWAPGPVDSWKDGSKGWIVWVSLSIMLADSIISLGWLIVRPFITYGPGLLAKIQHNITRKNFWRNLLTFSSRRTGYTAISHTVIKEHEEHDAPSSELISTGTVLILLPLTLVLNVMCMHISFGSLINPALSTLATILALFLSIMGVRAQGETDLNPVSGISKLTQLIFAFATPTSSHTRRTAVVTNLLAGAVSEAGALQAGDMMQDLKTGHLLGASPKAQFYGQVIGSLFGAVVSAAVYKLYISVYDVPSSMFQVPTAYVWIFTARLVTGQGLPAMAWPVAAIAGLMFASTTILRIIGASPSFSVPTNGKGGFGGRRGSAPWRAWIPGGIAVAVGMYNVPSFTLARAIGGVIAWWWGRKRQRHSQRRGHSERDGTDDSHARLLTLSNNGDDDDNATELPSGRSGSFAVRRGDEDGGVGDNAAIGYGQDENDDSDAGSTVVILASGLILGEGVVSIINLVLASAGVPHL</sequence>
<feature type="transmembrane region" description="Helical" evidence="8">
    <location>
        <begin position="2060"/>
        <end position="2093"/>
    </location>
</feature>
<dbReference type="InterPro" id="IPR022033">
    <property type="entry name" value="Rav1p_C"/>
</dbReference>
<gene>
    <name evidence="10" type="ORF">PAAG_07108</name>
</gene>
<dbReference type="GO" id="GO:0035673">
    <property type="term" value="F:oligopeptide transmembrane transporter activity"/>
    <property type="evidence" value="ECO:0007669"/>
    <property type="project" value="InterPro"/>
</dbReference>
<keyword evidence="5 8" id="KW-1133">Transmembrane helix</keyword>
<dbReference type="GO" id="GO:0016020">
    <property type="term" value="C:membrane"/>
    <property type="evidence" value="ECO:0007669"/>
    <property type="project" value="UniProtKB-SubCell"/>
</dbReference>
<dbReference type="InterPro" id="IPR004813">
    <property type="entry name" value="OPT"/>
</dbReference>
<reference evidence="10 11" key="1">
    <citation type="journal article" date="2011" name="PLoS Genet.">
        <title>Comparative genomic analysis of human fungal pathogens causing paracoccidioidomycosis.</title>
        <authorList>
            <person name="Desjardins C.A."/>
            <person name="Champion M.D."/>
            <person name="Holder J.W."/>
            <person name="Muszewska A."/>
            <person name="Goldberg J."/>
            <person name="Bailao A.M."/>
            <person name="Brigido M.M."/>
            <person name="Ferreira M.E."/>
            <person name="Garcia A.M."/>
            <person name="Grynberg M."/>
            <person name="Gujja S."/>
            <person name="Heiman D.I."/>
            <person name="Henn M.R."/>
            <person name="Kodira C.D."/>
            <person name="Leon-Narvaez H."/>
            <person name="Longo L.V."/>
            <person name="Ma L.J."/>
            <person name="Malavazi I."/>
            <person name="Matsuo A.L."/>
            <person name="Morais F.V."/>
            <person name="Pereira M."/>
            <person name="Rodriguez-Brito S."/>
            <person name="Sakthikumar S."/>
            <person name="Salem-Izacc S.M."/>
            <person name="Sykes S.M."/>
            <person name="Teixeira M.M."/>
            <person name="Vallejo M.C."/>
            <person name="Walter M.E."/>
            <person name="Yandava C."/>
            <person name="Young S."/>
            <person name="Zeng Q."/>
            <person name="Zucker J."/>
            <person name="Felipe M.S."/>
            <person name="Goldman G.H."/>
            <person name="Haas B.J."/>
            <person name="McEwen J.G."/>
            <person name="Nino-Vega G."/>
            <person name="Puccia R."/>
            <person name="San-Blas G."/>
            <person name="Soares C.M."/>
            <person name="Birren B.W."/>
            <person name="Cuomo C.A."/>
        </authorList>
    </citation>
    <scope>NUCLEOTIDE SEQUENCE [LARGE SCALE GENOMIC DNA]</scope>
    <source>
        <strain evidence="11">ATCC MYA-826 / Pb01</strain>
    </source>
</reference>
<keyword evidence="4 8" id="KW-0812">Transmembrane</keyword>
<dbReference type="STRING" id="502779.C1H8L7"/>
<dbReference type="AlphaFoldDB" id="C1H8L7"/>
<evidence type="ECO:0000256" key="3">
    <source>
        <dbReference type="ARBA" id="ARBA00022448"/>
    </source>
</evidence>
<dbReference type="SMART" id="SM00320">
    <property type="entry name" value="WD40"/>
    <property type="match status" value="5"/>
</dbReference>
<keyword evidence="3" id="KW-0813">Transport</keyword>
<evidence type="ECO:0000256" key="7">
    <source>
        <dbReference type="SAM" id="MobiDB-lite"/>
    </source>
</evidence>
<dbReference type="KEGG" id="pbl:PAAG_07108"/>
<evidence type="ECO:0000256" key="2">
    <source>
        <dbReference type="ARBA" id="ARBA00008807"/>
    </source>
</evidence>
<dbReference type="SUPFAM" id="SSF50978">
    <property type="entry name" value="WD40 repeat-like"/>
    <property type="match status" value="2"/>
</dbReference>
<dbReference type="OrthoDB" id="342131at2759"/>
<proteinExistence type="inferred from homology"/>
<dbReference type="Pfam" id="PF03169">
    <property type="entry name" value="OPT"/>
    <property type="match status" value="1"/>
</dbReference>
<feature type="transmembrane region" description="Helical" evidence="8">
    <location>
        <begin position="1864"/>
        <end position="1882"/>
    </location>
</feature>
<evidence type="ECO:0000256" key="1">
    <source>
        <dbReference type="ARBA" id="ARBA00004141"/>
    </source>
</evidence>
<dbReference type="InterPro" id="IPR015943">
    <property type="entry name" value="WD40/YVTN_repeat-like_dom_sf"/>
</dbReference>
<keyword evidence="6 8" id="KW-0472">Membrane</keyword>
<dbReference type="InterPro" id="IPR036322">
    <property type="entry name" value="WD40_repeat_dom_sf"/>
</dbReference>
<feature type="compositionally biased region" description="Basic and acidic residues" evidence="7">
    <location>
        <begin position="2104"/>
        <end position="2116"/>
    </location>
</feature>
<feature type="region of interest" description="Disordered" evidence="7">
    <location>
        <begin position="2099"/>
        <end position="2170"/>
    </location>
</feature>
<comment type="subcellular location">
    <subcellularLocation>
        <location evidence="1">Membrane</location>
        <topology evidence="1">Multi-pass membrane protein</topology>
    </subcellularLocation>
</comment>
<protein>
    <submittedName>
        <fullName evidence="10">Regulator of V-ATPase in vacuolar membrane protein</fullName>
    </submittedName>
</protein>
<keyword evidence="11" id="KW-1185">Reference proteome</keyword>
<accession>C1H8L7</accession>
<feature type="transmembrane region" description="Helical" evidence="8">
    <location>
        <begin position="1957"/>
        <end position="1975"/>
    </location>
</feature>
<dbReference type="GO" id="GO:0043291">
    <property type="term" value="C:RAVE complex"/>
    <property type="evidence" value="ECO:0007669"/>
    <property type="project" value="TreeGrafter"/>
</dbReference>
<dbReference type="RefSeq" id="XP_015700564.1">
    <property type="nucleotide sequence ID" value="XM_015846129.1"/>
</dbReference>
<feature type="transmembrane region" description="Helical" evidence="8">
    <location>
        <begin position="1753"/>
        <end position="1775"/>
    </location>
</feature>
<dbReference type="VEuPathDB" id="FungiDB:PAAG_07108"/>
<comment type="similarity">
    <text evidence="2">Belongs to the oligopeptide OPT transporter family.</text>
</comment>
<evidence type="ECO:0000313" key="10">
    <source>
        <dbReference type="EMBL" id="EEH36690.2"/>
    </source>
</evidence>
<feature type="transmembrane region" description="Helical" evidence="8">
    <location>
        <begin position="1498"/>
        <end position="1519"/>
    </location>
</feature>
<dbReference type="GO" id="GO:0007035">
    <property type="term" value="P:vacuolar acidification"/>
    <property type="evidence" value="ECO:0007669"/>
    <property type="project" value="TreeGrafter"/>
</dbReference>
<feature type="transmembrane region" description="Helical" evidence="8">
    <location>
        <begin position="1461"/>
        <end position="1477"/>
    </location>
</feature>
<dbReference type="Proteomes" id="UP000002059">
    <property type="component" value="Partially assembled WGS sequence"/>
</dbReference>
<feature type="compositionally biased region" description="Low complexity" evidence="7">
    <location>
        <begin position="1370"/>
        <end position="1388"/>
    </location>
</feature>
<dbReference type="GeneID" id="9094112"/>
<name>C1H8L7_PARBA</name>
<evidence type="ECO:0000256" key="4">
    <source>
        <dbReference type="ARBA" id="ARBA00022692"/>
    </source>
</evidence>
<dbReference type="HOGENOM" id="CLU_000310_2_0_1"/>
<feature type="compositionally biased region" description="Basic and acidic residues" evidence="7">
    <location>
        <begin position="1416"/>
        <end position="1425"/>
    </location>
</feature>
<dbReference type="NCBIfam" id="TIGR00728">
    <property type="entry name" value="OPT_sfam"/>
    <property type="match status" value="1"/>
</dbReference>
<feature type="region of interest" description="Disordered" evidence="7">
    <location>
        <begin position="1297"/>
        <end position="1319"/>
    </location>
</feature>
<dbReference type="PANTHER" id="PTHR13950">
    <property type="entry name" value="RABCONNECTIN-RELATED"/>
    <property type="match status" value="1"/>
</dbReference>
<feature type="transmembrane region" description="Helical" evidence="8">
    <location>
        <begin position="1716"/>
        <end position="1733"/>
    </location>
</feature>